<dbReference type="Proteomes" id="UP001497482">
    <property type="component" value="Chromosome 14"/>
</dbReference>
<evidence type="ECO:0000313" key="1">
    <source>
        <dbReference type="EMBL" id="CAL1579609.1"/>
    </source>
</evidence>
<sequence>MHKPFSKCQLGLLGASVPTAHSRQPRSSLTLPYVELFYAPPGFPGGPVPLGRRRQLFLEKPAIRTGSERCVFGRFVLRGMVTLPPAPVRGTVPEVLVQGSPWGFVKFKFCAGIMVLTHLAQSNWAKAVVLYGSEEGPVMAGPLGVSRETMSQEEAY</sequence>
<evidence type="ECO:0000313" key="2">
    <source>
        <dbReference type="Proteomes" id="UP001497482"/>
    </source>
</evidence>
<organism evidence="1 2">
    <name type="scientific">Knipowitschia caucasica</name>
    <name type="common">Caucasian dwarf goby</name>
    <name type="synonym">Pomatoschistus caucasicus</name>
    <dbReference type="NCBI Taxonomy" id="637954"/>
    <lineage>
        <taxon>Eukaryota</taxon>
        <taxon>Metazoa</taxon>
        <taxon>Chordata</taxon>
        <taxon>Craniata</taxon>
        <taxon>Vertebrata</taxon>
        <taxon>Euteleostomi</taxon>
        <taxon>Actinopterygii</taxon>
        <taxon>Neopterygii</taxon>
        <taxon>Teleostei</taxon>
        <taxon>Neoteleostei</taxon>
        <taxon>Acanthomorphata</taxon>
        <taxon>Gobiaria</taxon>
        <taxon>Gobiiformes</taxon>
        <taxon>Gobioidei</taxon>
        <taxon>Gobiidae</taxon>
        <taxon>Gobiinae</taxon>
        <taxon>Knipowitschia</taxon>
    </lineage>
</organism>
<dbReference type="AlphaFoldDB" id="A0AAV2JWA3"/>
<proteinExistence type="predicted"/>
<protein>
    <submittedName>
        <fullName evidence="1">Uncharacterized protein</fullName>
    </submittedName>
</protein>
<keyword evidence="2" id="KW-1185">Reference proteome</keyword>
<accession>A0AAV2JWA3</accession>
<dbReference type="EMBL" id="OZ035836">
    <property type="protein sequence ID" value="CAL1579609.1"/>
    <property type="molecule type" value="Genomic_DNA"/>
</dbReference>
<name>A0AAV2JWA3_KNICA</name>
<gene>
    <name evidence="1" type="ORF">KC01_LOCUS10629</name>
</gene>
<reference evidence="1 2" key="1">
    <citation type="submission" date="2024-04" db="EMBL/GenBank/DDBJ databases">
        <authorList>
            <person name="Waldvogel A.-M."/>
            <person name="Schoenle A."/>
        </authorList>
    </citation>
    <scope>NUCLEOTIDE SEQUENCE [LARGE SCALE GENOMIC DNA]</scope>
</reference>